<dbReference type="RefSeq" id="WP_377251289.1">
    <property type="nucleotide sequence ID" value="NZ_JBHLUH010000022.1"/>
</dbReference>
<proteinExistence type="predicted"/>
<dbReference type="PANTHER" id="PTHR12993:SF11">
    <property type="entry name" value="N-ACETYLGLUCOSAMINYL-PHOSPHATIDYLINOSITOL DE-N-ACETYLASE"/>
    <property type="match status" value="1"/>
</dbReference>
<gene>
    <name evidence="2" type="ORF">ACFFIA_15075</name>
</gene>
<dbReference type="EMBL" id="JBHLUH010000022">
    <property type="protein sequence ID" value="MFC0528982.1"/>
    <property type="molecule type" value="Genomic_DNA"/>
</dbReference>
<reference evidence="2 3" key="1">
    <citation type="submission" date="2024-09" db="EMBL/GenBank/DDBJ databases">
        <authorList>
            <person name="Sun Q."/>
            <person name="Mori K."/>
        </authorList>
    </citation>
    <scope>NUCLEOTIDE SEQUENCE [LARGE SCALE GENOMIC DNA]</scope>
    <source>
        <strain evidence="2 3">TBRC 3947</strain>
    </source>
</reference>
<evidence type="ECO:0000313" key="2">
    <source>
        <dbReference type="EMBL" id="MFC0528982.1"/>
    </source>
</evidence>
<dbReference type="SUPFAM" id="SSF102588">
    <property type="entry name" value="LmbE-like"/>
    <property type="match status" value="1"/>
</dbReference>
<protein>
    <submittedName>
        <fullName evidence="2">PIG-L deacetylase family protein</fullName>
        <ecNumber evidence="2">3.5.1.-</ecNumber>
    </submittedName>
</protein>
<dbReference type="InterPro" id="IPR024078">
    <property type="entry name" value="LmbE-like_dom_sf"/>
</dbReference>
<evidence type="ECO:0000313" key="3">
    <source>
        <dbReference type="Proteomes" id="UP001589867"/>
    </source>
</evidence>
<keyword evidence="2" id="KW-0378">Hydrolase</keyword>
<dbReference type="PANTHER" id="PTHR12993">
    <property type="entry name" value="N-ACETYLGLUCOSAMINYL-PHOSPHATIDYLINOSITOL DE-N-ACETYLASE-RELATED"/>
    <property type="match status" value="1"/>
</dbReference>
<dbReference type="InterPro" id="IPR003737">
    <property type="entry name" value="GlcNAc_PI_deacetylase-related"/>
</dbReference>
<accession>A0ABV6M2R6</accession>
<organism evidence="2 3">
    <name type="scientific">Phytohabitans kaempferiae</name>
    <dbReference type="NCBI Taxonomy" id="1620943"/>
    <lineage>
        <taxon>Bacteria</taxon>
        <taxon>Bacillati</taxon>
        <taxon>Actinomycetota</taxon>
        <taxon>Actinomycetes</taxon>
        <taxon>Micromonosporales</taxon>
        <taxon>Micromonosporaceae</taxon>
    </lineage>
</organism>
<dbReference type="GO" id="GO:0016787">
    <property type="term" value="F:hydrolase activity"/>
    <property type="evidence" value="ECO:0007669"/>
    <property type="project" value="UniProtKB-KW"/>
</dbReference>
<comment type="caution">
    <text evidence="2">The sequence shown here is derived from an EMBL/GenBank/DDBJ whole genome shotgun (WGS) entry which is preliminary data.</text>
</comment>
<keyword evidence="1" id="KW-0862">Zinc</keyword>
<evidence type="ECO:0000256" key="1">
    <source>
        <dbReference type="ARBA" id="ARBA00022833"/>
    </source>
</evidence>
<sequence length="231" mass="25319">MTGILRTGLERLLIVAAHGDDETLGAGGTIAKLTEAGVEVGLCVLTNDDSARSIAGMDVTDRTACIQAAASILGIKRVRINGYGDSRLDVVGQLELNRVVEREVRDFEPDMLFTTSMAELSVDHQLVSRAARIAGRPTRSSVREIRCFEVRSATDCAEASGVVPTFRPNCWEILDEPHLERKIEALRAYGKEVERWPNPRSERGVRALAEYRGSQIGADLAEAFELVRLVL</sequence>
<dbReference type="EC" id="3.5.1.-" evidence="2"/>
<dbReference type="Proteomes" id="UP001589867">
    <property type="component" value="Unassembled WGS sequence"/>
</dbReference>
<dbReference type="Pfam" id="PF02585">
    <property type="entry name" value="PIG-L"/>
    <property type="match status" value="1"/>
</dbReference>
<name>A0ABV6M2R6_9ACTN</name>
<keyword evidence="3" id="KW-1185">Reference proteome</keyword>
<dbReference type="Gene3D" id="3.40.50.10320">
    <property type="entry name" value="LmbE-like"/>
    <property type="match status" value="1"/>
</dbReference>